<feature type="binding site" evidence="4">
    <location>
        <position position="187"/>
    </location>
    <ligand>
        <name>molybdate</name>
        <dbReference type="ChEBI" id="CHEBI:36264"/>
    </ligand>
</feature>
<sequence>MAALGRRKAKTQGHRSAARIAAAATAVGLAAGLAACGAGDGDGEDGDERTLTVFAAASLQKPLEAIAERFEEDNPGVDVVLSFDGSQSLVDQLGAGAPADVLATADARTMARAEDAGTVRVPQEFATNTLTLIVPAGNPAGVTGLDSSLDGAKLVVCAPEVPCGAATEQLETNAGVELAPVSEESKVSDVRGKVESGQADAGIVYRTDAAAAGDRVEAIDIAGADDVVNAYPIAVTADAGADGQRFADAETWIRAVTSDWGRKILADAGFGAPR</sequence>
<organism evidence="5 6">
    <name type="scientific">Corynebacterium xerosis</name>
    <dbReference type="NCBI Taxonomy" id="1725"/>
    <lineage>
        <taxon>Bacteria</taxon>
        <taxon>Bacillati</taxon>
        <taxon>Actinomycetota</taxon>
        <taxon>Actinomycetes</taxon>
        <taxon>Mycobacteriales</taxon>
        <taxon>Corynebacteriaceae</taxon>
        <taxon>Corynebacterium</taxon>
    </lineage>
</organism>
<proteinExistence type="inferred from homology"/>
<dbReference type="NCBIfam" id="TIGR01256">
    <property type="entry name" value="modA"/>
    <property type="match status" value="1"/>
</dbReference>
<gene>
    <name evidence="5" type="primary">modA</name>
    <name evidence="5" type="ORF">HF852_03700</name>
</gene>
<protein>
    <submittedName>
        <fullName evidence="5">Molybdate ABC transporter substrate-binding protein</fullName>
    </submittedName>
</protein>
<evidence type="ECO:0000313" key="6">
    <source>
        <dbReference type="Proteomes" id="UP000589552"/>
    </source>
</evidence>
<dbReference type="GO" id="GO:0030973">
    <property type="term" value="F:molybdate ion binding"/>
    <property type="evidence" value="ECO:0007669"/>
    <property type="project" value="TreeGrafter"/>
</dbReference>
<dbReference type="SUPFAM" id="SSF53850">
    <property type="entry name" value="Periplasmic binding protein-like II"/>
    <property type="match status" value="1"/>
</dbReference>
<evidence type="ECO:0000256" key="1">
    <source>
        <dbReference type="ARBA" id="ARBA00009175"/>
    </source>
</evidence>
<evidence type="ECO:0000313" key="5">
    <source>
        <dbReference type="EMBL" id="NMF08718.1"/>
    </source>
</evidence>
<dbReference type="InterPro" id="IPR050682">
    <property type="entry name" value="ModA/WtpA"/>
</dbReference>
<comment type="caution">
    <text evidence="5">The sequence shown here is derived from an EMBL/GenBank/DDBJ whole genome shotgun (WGS) entry which is preliminary data.</text>
</comment>
<evidence type="ECO:0000256" key="3">
    <source>
        <dbReference type="ARBA" id="ARBA00022729"/>
    </source>
</evidence>
<feature type="binding site" evidence="4">
    <location>
        <position position="86"/>
    </location>
    <ligand>
        <name>molybdate</name>
        <dbReference type="ChEBI" id="CHEBI:36264"/>
    </ligand>
</feature>
<dbReference type="PIRSF" id="PIRSF004846">
    <property type="entry name" value="ModA"/>
    <property type="match status" value="1"/>
</dbReference>
<reference evidence="5 6" key="1">
    <citation type="submission" date="2020-04" db="EMBL/GenBank/DDBJ databases">
        <authorList>
            <person name="Hitch T.C.A."/>
            <person name="Wylensek D."/>
            <person name="Clavel T."/>
        </authorList>
    </citation>
    <scope>NUCLEOTIDE SEQUENCE [LARGE SCALE GENOMIC DNA]</scope>
    <source>
        <strain evidence="5 6">BL-383-APC-2I</strain>
    </source>
</reference>
<name>A0A7X9XSN9_9CORY</name>
<feature type="binding site" evidence="4">
    <location>
        <position position="205"/>
    </location>
    <ligand>
        <name>molybdate</name>
        <dbReference type="ChEBI" id="CHEBI:36264"/>
    </ligand>
</feature>
<dbReference type="AlphaFoldDB" id="A0A7X9XSN9"/>
<dbReference type="Pfam" id="PF13531">
    <property type="entry name" value="SBP_bac_11"/>
    <property type="match status" value="1"/>
</dbReference>
<dbReference type="InterPro" id="IPR005950">
    <property type="entry name" value="ModA"/>
</dbReference>
<feature type="binding site" evidence="4">
    <location>
        <position position="58"/>
    </location>
    <ligand>
        <name>molybdate</name>
        <dbReference type="ChEBI" id="CHEBI:36264"/>
    </ligand>
</feature>
<dbReference type="Gene3D" id="3.40.190.10">
    <property type="entry name" value="Periplasmic binding protein-like II"/>
    <property type="match status" value="2"/>
</dbReference>
<dbReference type="EMBL" id="JABAGA010000001">
    <property type="protein sequence ID" value="NMF08718.1"/>
    <property type="molecule type" value="Genomic_DNA"/>
</dbReference>
<keyword evidence="3" id="KW-0732">Signal</keyword>
<dbReference type="GO" id="GO:0015689">
    <property type="term" value="P:molybdate ion transport"/>
    <property type="evidence" value="ECO:0007669"/>
    <property type="project" value="InterPro"/>
</dbReference>
<accession>A0A7X9XSN9</accession>
<dbReference type="Proteomes" id="UP000589552">
    <property type="component" value="Unassembled WGS sequence"/>
</dbReference>
<dbReference type="RefSeq" id="WP_168937449.1">
    <property type="nucleotide sequence ID" value="NZ_JABAGA010000001.1"/>
</dbReference>
<dbReference type="PANTHER" id="PTHR30632">
    <property type="entry name" value="MOLYBDATE-BINDING PERIPLASMIC PROTEIN"/>
    <property type="match status" value="1"/>
</dbReference>
<evidence type="ECO:0000256" key="4">
    <source>
        <dbReference type="PIRSR" id="PIRSR004846-1"/>
    </source>
</evidence>
<keyword evidence="2 4" id="KW-0479">Metal-binding</keyword>
<keyword evidence="4" id="KW-0500">Molybdenum</keyword>
<evidence type="ECO:0000256" key="2">
    <source>
        <dbReference type="ARBA" id="ARBA00022723"/>
    </source>
</evidence>
<dbReference type="GO" id="GO:0046872">
    <property type="term" value="F:metal ion binding"/>
    <property type="evidence" value="ECO:0007669"/>
    <property type="project" value="UniProtKB-KW"/>
</dbReference>
<dbReference type="PANTHER" id="PTHR30632:SF0">
    <property type="entry name" value="SULFATE-BINDING PROTEIN"/>
    <property type="match status" value="1"/>
</dbReference>
<comment type="similarity">
    <text evidence="1">Belongs to the bacterial solute-binding protein ModA family.</text>
</comment>